<feature type="region of interest" description="Disordered" evidence="1">
    <location>
        <begin position="256"/>
        <end position="308"/>
    </location>
</feature>
<reference evidence="2" key="1">
    <citation type="submission" date="2020-05" db="EMBL/GenBank/DDBJ databases">
        <title>Phylogenomic resolution of chytrid fungi.</title>
        <authorList>
            <person name="Stajich J.E."/>
            <person name="Amses K."/>
            <person name="Simmons R."/>
            <person name="Seto K."/>
            <person name="Myers J."/>
            <person name="Bonds A."/>
            <person name="Quandt C.A."/>
            <person name="Barry K."/>
            <person name="Liu P."/>
            <person name="Grigoriev I."/>
            <person name="Longcore J.E."/>
            <person name="James T.Y."/>
        </authorList>
    </citation>
    <scope>NUCLEOTIDE SEQUENCE</scope>
    <source>
        <strain evidence="2">JEL0318</strain>
    </source>
</reference>
<feature type="region of interest" description="Disordered" evidence="1">
    <location>
        <begin position="135"/>
        <end position="157"/>
    </location>
</feature>
<gene>
    <name evidence="2" type="ORF">HK097_008600</name>
</gene>
<name>A0AAD5SCD1_9FUNG</name>
<feature type="compositionally biased region" description="Basic residues" evidence="1">
    <location>
        <begin position="145"/>
        <end position="157"/>
    </location>
</feature>
<feature type="region of interest" description="Disordered" evidence="1">
    <location>
        <begin position="174"/>
        <end position="216"/>
    </location>
</feature>
<dbReference type="Proteomes" id="UP001212841">
    <property type="component" value="Unassembled WGS sequence"/>
</dbReference>
<organism evidence="2 3">
    <name type="scientific">Rhizophlyctis rosea</name>
    <dbReference type="NCBI Taxonomy" id="64517"/>
    <lineage>
        <taxon>Eukaryota</taxon>
        <taxon>Fungi</taxon>
        <taxon>Fungi incertae sedis</taxon>
        <taxon>Chytridiomycota</taxon>
        <taxon>Chytridiomycota incertae sedis</taxon>
        <taxon>Chytridiomycetes</taxon>
        <taxon>Rhizophlyctidales</taxon>
        <taxon>Rhizophlyctidaceae</taxon>
        <taxon>Rhizophlyctis</taxon>
    </lineage>
</organism>
<keyword evidence="3" id="KW-1185">Reference proteome</keyword>
<evidence type="ECO:0000313" key="2">
    <source>
        <dbReference type="EMBL" id="KAJ3050456.1"/>
    </source>
</evidence>
<evidence type="ECO:0000256" key="1">
    <source>
        <dbReference type="SAM" id="MobiDB-lite"/>
    </source>
</evidence>
<feature type="non-terminal residue" evidence="2">
    <location>
        <position position="308"/>
    </location>
</feature>
<protein>
    <submittedName>
        <fullName evidence="2">Uncharacterized protein</fullName>
    </submittedName>
</protein>
<accession>A0AAD5SCD1</accession>
<evidence type="ECO:0000313" key="3">
    <source>
        <dbReference type="Proteomes" id="UP001212841"/>
    </source>
</evidence>
<comment type="caution">
    <text evidence="2">The sequence shown here is derived from an EMBL/GenBank/DDBJ whole genome shotgun (WGS) entry which is preliminary data.</text>
</comment>
<dbReference type="EMBL" id="JADGJD010000512">
    <property type="protein sequence ID" value="KAJ3050456.1"/>
    <property type="molecule type" value="Genomic_DNA"/>
</dbReference>
<proteinExistence type="predicted"/>
<feature type="compositionally biased region" description="Polar residues" evidence="1">
    <location>
        <begin position="266"/>
        <end position="278"/>
    </location>
</feature>
<sequence>MTASSIFLRPDELCARLGVPAFKDFVDPCPTTHKHDCTSPITHPIYPPRIPSYKVDVRRLYALTQQLWQEQSPLEQILVFPPPPDLPPETDAEVVEARMREWKERCSTIDWEKHVEFLKGVWECCGRDEDVKVPRKGASGGGQVVRKRAGGRGRRRGAVLSDEDVVLMDRAAGGQAYEKTDRDEGAGHTSAVRTSVGASKPAAASETAGQPKAGKDLWMARKSAAMIMDPTRDSIMERRQKEVALRAWHMRLAERRAAQERLMTPKTPSGHSSRSTPANAAATDEDLDEIKYTGRRKRQSKPESKESR</sequence>
<dbReference type="AlphaFoldDB" id="A0AAD5SCD1"/>